<keyword evidence="5" id="KW-0812">Transmembrane</keyword>
<evidence type="ECO:0000256" key="6">
    <source>
        <dbReference type="ARBA" id="ARBA00022714"/>
    </source>
</evidence>
<dbReference type="SUPFAM" id="SSF111331">
    <property type="entry name" value="NAD kinase/diacylglycerol kinase-like"/>
    <property type="match status" value="1"/>
</dbReference>
<feature type="region of interest" description="Disordered" evidence="19">
    <location>
        <begin position="1"/>
        <end position="24"/>
    </location>
</feature>
<dbReference type="Proteomes" id="UP000028924">
    <property type="component" value="Unassembled WGS sequence"/>
</dbReference>
<dbReference type="Gene3D" id="2.60.200.40">
    <property type="match status" value="1"/>
</dbReference>
<dbReference type="EC" id="2.7.1.107" evidence="18"/>
<keyword evidence="11" id="KW-1133">Transmembrane helix</keyword>
<dbReference type="SMART" id="SM00045">
    <property type="entry name" value="DAGKa"/>
    <property type="match status" value="1"/>
</dbReference>
<feature type="domain" description="Rieske" evidence="21">
    <location>
        <begin position="652"/>
        <end position="737"/>
    </location>
</feature>
<dbReference type="InterPro" id="IPR000756">
    <property type="entry name" value="Diacylglycerol_kin_accessory"/>
</dbReference>
<keyword evidence="14" id="KW-0472">Membrane</keyword>
<dbReference type="PROSITE" id="PS51296">
    <property type="entry name" value="RIESKE"/>
    <property type="match status" value="1"/>
</dbReference>
<evidence type="ECO:0000313" key="22">
    <source>
        <dbReference type="EMBL" id="KFM22787.1"/>
    </source>
</evidence>
<sequence length="739" mass="79438">MVSKPETEGSRPSVLHRQAPDEVTQPITNQEYQELREMSDMREPYRIPGEYLLGCKKYVGNDLADTPLIAFINGRSGGQMGTQLLTVLSRSLGQSQVFDLSEDRPEPVLRTLWSNLMEREAKGDKLAAHIRRNLRVLCAGGDGTVTWILKTIFDLGLEPAPAVAVLPLGTGNDLALSFGWGNAFLKKWIAADQLYHTLQRYAEAQPRALDAWRITLAGPTPDLFEHLPHSLSLAGAGSEGGGGGGAPASAGAVGGGATEGPDVQGPPGATRVTGMFWNYFSVGLDAEAAYGFHALRESRPWAAQTRVMNQAWYGWYSCTSGWFCAAPPLRNSVRLRGRGGPGGPAWRDIPLPASVRAIVVLNLQSYGGGRDIWGLSDGGGLRQGKRVVPIFSDGLVEVVGFKNGWHTAMVMGQVSNKLHGKRLGQVEELELEFQAHGRVKDEAGKTHMQLDGEPWPQGVPPASSAPLKVLISRAGQSSMLLNSFDMQGPVKSGASAAGAPFCNATATLNGSAVPSLAAAQPAVNAWCRGYSADAALSPANTSGLPPTVHALKNPTHAITYDESNHIRFPPGDPSKRAFTYFVLTGGRFIGASAVRLAVLKFILSMTATKDVLAMANLEVDLSKIQPGQTITVKWRGKPVFIRRRTEDDIAKANAVELSNLRDPEPDSVRVKNPEWLIVIGVCTHLGCVPLPNAGDYQGWFCPCHGSHYDTSGRIRKGPAPYNLEVPTYSFMDDDKVVVG</sequence>
<dbReference type="GO" id="GO:0004143">
    <property type="term" value="F:ATP-dependent diacylglycerol kinase activity"/>
    <property type="evidence" value="ECO:0007669"/>
    <property type="project" value="UniProtKB-EC"/>
</dbReference>
<feature type="region of interest" description="Disordered" evidence="19">
    <location>
        <begin position="235"/>
        <end position="267"/>
    </location>
</feature>
<evidence type="ECO:0000256" key="17">
    <source>
        <dbReference type="ARBA" id="ARBA00034078"/>
    </source>
</evidence>
<dbReference type="InterPro" id="IPR017941">
    <property type="entry name" value="Rieske_2Fe-2S"/>
</dbReference>
<dbReference type="GO" id="GO:0005743">
    <property type="term" value="C:mitochondrial inner membrane"/>
    <property type="evidence" value="ECO:0007669"/>
    <property type="project" value="UniProtKB-SubCell"/>
</dbReference>
<accession>A0A087SAN3</accession>
<dbReference type="Pfam" id="PF00355">
    <property type="entry name" value="Rieske"/>
    <property type="match status" value="1"/>
</dbReference>
<evidence type="ECO:0000256" key="7">
    <source>
        <dbReference type="ARBA" id="ARBA00022723"/>
    </source>
</evidence>
<dbReference type="GO" id="GO:0008121">
    <property type="term" value="F:quinol-cytochrome-c reductase activity"/>
    <property type="evidence" value="ECO:0007669"/>
    <property type="project" value="UniProtKB-EC"/>
</dbReference>
<evidence type="ECO:0000256" key="15">
    <source>
        <dbReference type="ARBA" id="ARBA00023157"/>
    </source>
</evidence>
<dbReference type="PANTHER" id="PTHR11255">
    <property type="entry name" value="DIACYLGLYCEROL KINASE"/>
    <property type="match status" value="1"/>
</dbReference>
<comment type="similarity">
    <text evidence="3">Belongs to the Rieske iron-sulfur protein family.</text>
</comment>
<dbReference type="CDD" id="cd03470">
    <property type="entry name" value="Rieske_cytochrome_bc1"/>
    <property type="match status" value="1"/>
</dbReference>
<dbReference type="Pfam" id="PF00781">
    <property type="entry name" value="DAGK_cat"/>
    <property type="match status" value="1"/>
</dbReference>
<dbReference type="InterPro" id="IPR001206">
    <property type="entry name" value="Diacylglycerol_kinase_cat_dom"/>
</dbReference>
<evidence type="ECO:0000256" key="8">
    <source>
        <dbReference type="ARBA" id="ARBA00022741"/>
    </source>
</evidence>
<dbReference type="PANTHER" id="PTHR11255:SF80">
    <property type="entry name" value="EYE-SPECIFIC DIACYLGLYCEROL KINASE"/>
    <property type="match status" value="1"/>
</dbReference>
<dbReference type="InterPro" id="IPR005805">
    <property type="entry name" value="Rieske_Fe-S_prot_C"/>
</dbReference>
<evidence type="ECO:0000256" key="18">
    <source>
        <dbReference type="RuleBase" id="RU361128"/>
    </source>
</evidence>
<dbReference type="PROSITE" id="PS50146">
    <property type="entry name" value="DAGK"/>
    <property type="match status" value="1"/>
</dbReference>
<dbReference type="InterPro" id="IPR017438">
    <property type="entry name" value="ATP-NAD_kinase_N"/>
</dbReference>
<dbReference type="SUPFAM" id="SSF81502">
    <property type="entry name" value="ISP transmembrane anchor"/>
    <property type="match status" value="1"/>
</dbReference>
<name>A0A087SAN3_AUXPR</name>
<dbReference type="NCBIfam" id="TIGR01416">
    <property type="entry name" value="Rieske_proteo"/>
    <property type="match status" value="1"/>
</dbReference>
<dbReference type="eggNOG" id="KOG1169">
    <property type="taxonomic scope" value="Eukaryota"/>
</dbReference>
<evidence type="ECO:0000256" key="1">
    <source>
        <dbReference type="ARBA" id="ARBA00004434"/>
    </source>
</evidence>
<keyword evidence="6" id="KW-0001">2Fe-2S</keyword>
<evidence type="ECO:0000256" key="16">
    <source>
        <dbReference type="ARBA" id="ARBA00029351"/>
    </source>
</evidence>
<comment type="cofactor">
    <cofactor evidence="17">
        <name>[2Fe-2S] cluster</name>
        <dbReference type="ChEBI" id="CHEBI:190135"/>
    </cofactor>
</comment>
<keyword evidence="23" id="KW-1185">Reference proteome</keyword>
<organism evidence="22 23">
    <name type="scientific">Auxenochlorella protothecoides</name>
    <name type="common">Green microalga</name>
    <name type="synonym">Chlorella protothecoides</name>
    <dbReference type="NCBI Taxonomy" id="3075"/>
    <lineage>
        <taxon>Eukaryota</taxon>
        <taxon>Viridiplantae</taxon>
        <taxon>Chlorophyta</taxon>
        <taxon>core chlorophytes</taxon>
        <taxon>Trebouxiophyceae</taxon>
        <taxon>Chlorellales</taxon>
        <taxon>Chlorellaceae</taxon>
        <taxon>Auxenochlorella</taxon>
    </lineage>
</organism>
<comment type="similarity">
    <text evidence="2 18">Belongs to the eukaryotic diacylglycerol kinase family.</text>
</comment>
<comment type="catalytic activity">
    <reaction evidence="16">
        <text>a quinol + 2 Fe(III)-[cytochrome c](out) = a quinone + 2 Fe(II)-[cytochrome c](out) + 2 H(+)(out)</text>
        <dbReference type="Rhea" id="RHEA:11484"/>
        <dbReference type="Rhea" id="RHEA-COMP:10350"/>
        <dbReference type="Rhea" id="RHEA-COMP:14399"/>
        <dbReference type="ChEBI" id="CHEBI:15378"/>
        <dbReference type="ChEBI" id="CHEBI:24646"/>
        <dbReference type="ChEBI" id="CHEBI:29033"/>
        <dbReference type="ChEBI" id="CHEBI:29034"/>
        <dbReference type="ChEBI" id="CHEBI:132124"/>
        <dbReference type="EC" id="7.1.1.8"/>
    </reaction>
</comment>
<reference evidence="22 23" key="1">
    <citation type="journal article" date="2014" name="BMC Genomics">
        <title>Oil accumulation mechanisms of the oleaginous microalga Chlorella protothecoides revealed through its genome, transcriptomes, and proteomes.</title>
        <authorList>
            <person name="Gao C."/>
            <person name="Wang Y."/>
            <person name="Shen Y."/>
            <person name="Yan D."/>
            <person name="He X."/>
            <person name="Dai J."/>
            <person name="Wu Q."/>
        </authorList>
    </citation>
    <scope>NUCLEOTIDE SEQUENCE [LARGE SCALE GENOMIC DNA]</scope>
    <source>
        <strain evidence="22 23">0710</strain>
    </source>
</reference>
<dbReference type="STRING" id="3075.A0A087SAN3"/>
<evidence type="ECO:0000256" key="5">
    <source>
        <dbReference type="ARBA" id="ARBA00022692"/>
    </source>
</evidence>
<keyword evidence="15" id="KW-1015">Disulfide bond</keyword>
<dbReference type="Gene3D" id="2.102.10.10">
    <property type="entry name" value="Rieske [2Fe-2S] iron-sulphur domain"/>
    <property type="match status" value="1"/>
</dbReference>
<evidence type="ECO:0000256" key="4">
    <source>
        <dbReference type="ARBA" id="ARBA00022679"/>
    </source>
</evidence>
<dbReference type="Pfam" id="PF02921">
    <property type="entry name" value="UCR_TM"/>
    <property type="match status" value="1"/>
</dbReference>
<keyword evidence="7" id="KW-0479">Metal-binding</keyword>
<dbReference type="GO" id="GO:0051537">
    <property type="term" value="F:2 iron, 2 sulfur cluster binding"/>
    <property type="evidence" value="ECO:0007669"/>
    <property type="project" value="UniProtKB-KW"/>
</dbReference>
<keyword evidence="13" id="KW-0411">Iron-sulfur</keyword>
<dbReference type="GeneID" id="23614369"/>
<dbReference type="InterPro" id="IPR004192">
    <property type="entry name" value="Rieske_TM"/>
</dbReference>
<dbReference type="SMART" id="SM00046">
    <property type="entry name" value="DAGKc"/>
    <property type="match status" value="1"/>
</dbReference>
<keyword evidence="12" id="KW-0408">Iron</keyword>
<dbReference type="GO" id="GO:0046872">
    <property type="term" value="F:metal ion binding"/>
    <property type="evidence" value="ECO:0007669"/>
    <property type="project" value="UniProtKB-KW"/>
</dbReference>
<gene>
    <name evidence="22" type="ORF">F751_2978</name>
</gene>
<dbReference type="InterPro" id="IPR036922">
    <property type="entry name" value="Rieske_2Fe-2S_sf"/>
</dbReference>
<comment type="catalytic activity">
    <reaction evidence="18">
        <text>a 1,2-diacyl-sn-glycerol + ATP = a 1,2-diacyl-sn-glycero-3-phosphate + ADP + H(+)</text>
        <dbReference type="Rhea" id="RHEA:10272"/>
        <dbReference type="ChEBI" id="CHEBI:15378"/>
        <dbReference type="ChEBI" id="CHEBI:17815"/>
        <dbReference type="ChEBI" id="CHEBI:30616"/>
        <dbReference type="ChEBI" id="CHEBI:58608"/>
        <dbReference type="ChEBI" id="CHEBI:456216"/>
        <dbReference type="EC" id="2.7.1.107"/>
    </reaction>
</comment>
<dbReference type="PRINTS" id="PR00162">
    <property type="entry name" value="RIESKE"/>
</dbReference>
<keyword evidence="4 18" id="KW-0808">Transferase</keyword>
<dbReference type="GO" id="GO:0005524">
    <property type="term" value="F:ATP binding"/>
    <property type="evidence" value="ECO:0007669"/>
    <property type="project" value="UniProtKB-KW"/>
</dbReference>
<evidence type="ECO:0000256" key="10">
    <source>
        <dbReference type="ARBA" id="ARBA00022840"/>
    </source>
</evidence>
<keyword evidence="9 18" id="KW-0418">Kinase</keyword>
<protein>
    <recommendedName>
        <fullName evidence="18">Diacylglycerol kinase</fullName>
        <shortName evidence="18">DAG kinase</shortName>
        <ecNumber evidence="18">2.7.1.107</ecNumber>
    </recommendedName>
</protein>
<dbReference type="FunFam" id="2.102.10.10:FF:000001">
    <property type="entry name" value="Cytochrome b-c1 complex subunit Rieske, mitochondrial"/>
    <property type="match status" value="1"/>
</dbReference>
<dbReference type="InterPro" id="IPR006317">
    <property type="entry name" value="Ubiquinol_cyt_c_Rdtase_Fe-S-su"/>
</dbReference>
<dbReference type="SUPFAM" id="SSF50022">
    <property type="entry name" value="ISP domain"/>
    <property type="match status" value="1"/>
</dbReference>
<evidence type="ECO:0000256" key="13">
    <source>
        <dbReference type="ARBA" id="ARBA00023014"/>
    </source>
</evidence>
<evidence type="ECO:0000256" key="14">
    <source>
        <dbReference type="ARBA" id="ARBA00023136"/>
    </source>
</evidence>
<dbReference type="Gene3D" id="3.40.50.10330">
    <property type="entry name" value="Probable inorganic polyphosphate/atp-NAD kinase, domain 1"/>
    <property type="match status" value="1"/>
</dbReference>
<dbReference type="AlphaFoldDB" id="A0A087SAN3"/>
<dbReference type="EMBL" id="KL662081">
    <property type="protein sequence ID" value="KFM22787.1"/>
    <property type="molecule type" value="Genomic_DNA"/>
</dbReference>
<dbReference type="eggNOG" id="KOG1671">
    <property type="taxonomic scope" value="Eukaryota"/>
</dbReference>
<evidence type="ECO:0000256" key="3">
    <source>
        <dbReference type="ARBA" id="ARBA00010651"/>
    </source>
</evidence>
<proteinExistence type="inferred from homology"/>
<evidence type="ECO:0000259" key="20">
    <source>
        <dbReference type="PROSITE" id="PS50146"/>
    </source>
</evidence>
<evidence type="ECO:0000256" key="12">
    <source>
        <dbReference type="ARBA" id="ARBA00023004"/>
    </source>
</evidence>
<dbReference type="InterPro" id="IPR037607">
    <property type="entry name" value="DGK"/>
</dbReference>
<dbReference type="KEGG" id="apro:F751_2978"/>
<comment type="subcellular location">
    <subcellularLocation>
        <location evidence="1">Mitochondrion inner membrane</location>
        <topology evidence="1">Single-pass membrane protein</topology>
    </subcellularLocation>
</comment>
<evidence type="ECO:0000259" key="21">
    <source>
        <dbReference type="PROSITE" id="PS51296"/>
    </source>
</evidence>
<keyword evidence="10 18" id="KW-0067">ATP-binding</keyword>
<evidence type="ECO:0000256" key="2">
    <source>
        <dbReference type="ARBA" id="ARBA00009280"/>
    </source>
</evidence>
<dbReference type="InterPro" id="IPR016064">
    <property type="entry name" value="NAD/diacylglycerol_kinase_sf"/>
</dbReference>
<feature type="domain" description="DAGKc" evidence="20">
    <location>
        <begin position="63"/>
        <end position="218"/>
    </location>
</feature>
<dbReference type="OrthoDB" id="242257at2759"/>
<keyword evidence="8 18" id="KW-0547">Nucleotide-binding</keyword>
<evidence type="ECO:0000256" key="11">
    <source>
        <dbReference type="ARBA" id="ARBA00022989"/>
    </source>
</evidence>
<dbReference type="Pfam" id="PF00609">
    <property type="entry name" value="DAGK_acc"/>
    <property type="match status" value="1"/>
</dbReference>
<evidence type="ECO:0000256" key="9">
    <source>
        <dbReference type="ARBA" id="ARBA00022777"/>
    </source>
</evidence>
<evidence type="ECO:0000313" key="23">
    <source>
        <dbReference type="Proteomes" id="UP000028924"/>
    </source>
</evidence>
<dbReference type="GO" id="GO:0007200">
    <property type="term" value="P:phospholipase C-activating G protein-coupled receptor signaling pathway"/>
    <property type="evidence" value="ECO:0007669"/>
    <property type="project" value="InterPro"/>
</dbReference>
<dbReference type="RefSeq" id="XP_011395652.1">
    <property type="nucleotide sequence ID" value="XM_011397350.1"/>
</dbReference>
<evidence type="ECO:0000256" key="19">
    <source>
        <dbReference type="SAM" id="MobiDB-lite"/>
    </source>
</evidence>
<feature type="compositionally biased region" description="Gly residues" evidence="19">
    <location>
        <begin position="237"/>
        <end position="258"/>
    </location>
</feature>